<name>A0A2S0MD98_9BURK</name>
<keyword evidence="1" id="KW-0413">Isomerase</keyword>
<dbReference type="KEGG" id="otk:C6570_06130"/>
<accession>A0A2S0MD98</accession>
<dbReference type="GO" id="GO:0006749">
    <property type="term" value="P:glutathione metabolic process"/>
    <property type="evidence" value="ECO:0007669"/>
    <property type="project" value="TreeGrafter"/>
</dbReference>
<dbReference type="PANTHER" id="PTHR42943:SF2">
    <property type="entry name" value="GLUTATHIONE S-TRANSFERASE KAPPA 1"/>
    <property type="match status" value="1"/>
</dbReference>
<dbReference type="InterPro" id="IPR001853">
    <property type="entry name" value="DSBA-like_thioredoxin_dom"/>
</dbReference>
<dbReference type="InterPro" id="IPR051924">
    <property type="entry name" value="GST_Kappa/NadH"/>
</dbReference>
<dbReference type="PANTHER" id="PTHR42943">
    <property type="entry name" value="GLUTATHIONE S-TRANSFERASE KAPPA"/>
    <property type="match status" value="1"/>
</dbReference>
<sequence length="224" mass="24402">MKRIDCTIDFVSPYAYLAFEELPRALQGLSYEVRYQPVLFAALLNAHGQRGPAEIAPKRDWIYRHALWQAEVLGIPMQMPAAHPFNPLALLRLAWACARQGSPNRYVCETVFRHVWRAEGAAADDADRLAQLTAQLAPARDPASAEVKLALKQATDAAQAAGVFGVPTFAVDGRLFWGLDALPMLRAHLEGDARVDAVWQRAASVAQGVHRPIQAASDASGPVG</sequence>
<dbReference type="PIRSF" id="PIRSF006386">
    <property type="entry name" value="HCCAis_GSTk"/>
    <property type="match status" value="1"/>
</dbReference>
<dbReference type="Proteomes" id="UP000239709">
    <property type="component" value="Chromosome"/>
</dbReference>
<proteinExistence type="inferred from homology"/>
<feature type="domain" description="DSBA-like thioredoxin" evidence="3">
    <location>
        <begin position="4"/>
        <end position="189"/>
    </location>
</feature>
<evidence type="ECO:0000256" key="1">
    <source>
        <dbReference type="PIRNR" id="PIRNR006386"/>
    </source>
</evidence>
<dbReference type="RefSeq" id="WP_106702431.1">
    <property type="nucleotide sequence ID" value="NZ_CP027666.1"/>
</dbReference>
<organism evidence="4 5">
    <name type="scientific">Ottowia oryzae</name>
    <dbReference type="NCBI Taxonomy" id="2109914"/>
    <lineage>
        <taxon>Bacteria</taxon>
        <taxon>Pseudomonadati</taxon>
        <taxon>Pseudomonadota</taxon>
        <taxon>Betaproteobacteria</taxon>
        <taxon>Burkholderiales</taxon>
        <taxon>Comamonadaceae</taxon>
        <taxon>Ottowia</taxon>
    </lineage>
</organism>
<keyword evidence="5" id="KW-1185">Reference proteome</keyword>
<dbReference type="AlphaFoldDB" id="A0A2S0MD98"/>
<protein>
    <recommendedName>
        <fullName evidence="1">2-hydroxychromene-2-carboxylate isomerase</fullName>
        <ecNumber evidence="1">5.99.1.4</ecNumber>
    </recommendedName>
</protein>
<dbReference type="EC" id="5.99.1.4" evidence="1"/>
<comment type="similarity">
    <text evidence="1">Belongs to the GST superfamily. NadH family.</text>
</comment>
<evidence type="ECO:0000259" key="3">
    <source>
        <dbReference type="Pfam" id="PF01323"/>
    </source>
</evidence>
<dbReference type="Gene3D" id="3.40.30.10">
    <property type="entry name" value="Glutaredoxin"/>
    <property type="match status" value="1"/>
</dbReference>
<evidence type="ECO:0000256" key="2">
    <source>
        <dbReference type="PIRSR" id="PIRSR006386-1"/>
    </source>
</evidence>
<dbReference type="InterPro" id="IPR036249">
    <property type="entry name" value="Thioredoxin-like_sf"/>
</dbReference>
<dbReference type="GO" id="GO:0018845">
    <property type="term" value="F:2-hydroxychromene-2-carboxylate isomerase activity"/>
    <property type="evidence" value="ECO:0007669"/>
    <property type="project" value="UniProtKB-UniRule"/>
</dbReference>
<reference evidence="4 5" key="1">
    <citation type="submission" date="2018-03" db="EMBL/GenBank/DDBJ databases">
        <title>Genome sequencing of Ottowia sp.</title>
        <authorList>
            <person name="Kim S.-J."/>
            <person name="Heo J."/>
            <person name="Kwon S.-W."/>
        </authorList>
    </citation>
    <scope>NUCLEOTIDE SEQUENCE [LARGE SCALE GENOMIC DNA]</scope>
    <source>
        <strain evidence="4 5">KADR8-3</strain>
    </source>
</reference>
<feature type="active site" description="Nucleophile" evidence="2">
    <location>
        <position position="12"/>
    </location>
</feature>
<dbReference type="GO" id="GO:0004364">
    <property type="term" value="F:glutathione transferase activity"/>
    <property type="evidence" value="ECO:0007669"/>
    <property type="project" value="TreeGrafter"/>
</dbReference>
<dbReference type="InterPro" id="IPR014440">
    <property type="entry name" value="HCCAis_GSTk"/>
</dbReference>
<gene>
    <name evidence="4" type="ORF">C6570_06130</name>
</gene>
<dbReference type="SUPFAM" id="SSF52833">
    <property type="entry name" value="Thioredoxin-like"/>
    <property type="match status" value="1"/>
</dbReference>
<dbReference type="OrthoDB" id="8560325at2"/>
<dbReference type="CDD" id="cd03022">
    <property type="entry name" value="DsbA_HCCA_Iso"/>
    <property type="match status" value="1"/>
</dbReference>
<evidence type="ECO:0000313" key="4">
    <source>
        <dbReference type="EMBL" id="AVO33875.1"/>
    </source>
</evidence>
<evidence type="ECO:0000313" key="5">
    <source>
        <dbReference type="Proteomes" id="UP000239709"/>
    </source>
</evidence>
<dbReference type="InterPro" id="IPR044087">
    <property type="entry name" value="NahD-like"/>
</dbReference>
<dbReference type="GO" id="GO:1901170">
    <property type="term" value="P:naphthalene catabolic process"/>
    <property type="evidence" value="ECO:0007669"/>
    <property type="project" value="InterPro"/>
</dbReference>
<comment type="catalytic activity">
    <reaction evidence="1">
        <text>2-hydroxychromene-2-carboxylate = (3E)-4-(2-hydroxyphenyl)-2-oxobut-3-enoate</text>
        <dbReference type="Rhea" id="RHEA:27401"/>
        <dbReference type="ChEBI" id="CHEBI:59350"/>
        <dbReference type="ChEBI" id="CHEBI:59353"/>
        <dbReference type="EC" id="5.99.1.4"/>
    </reaction>
</comment>
<dbReference type="GO" id="GO:0004602">
    <property type="term" value="F:glutathione peroxidase activity"/>
    <property type="evidence" value="ECO:0007669"/>
    <property type="project" value="TreeGrafter"/>
</dbReference>
<dbReference type="Pfam" id="PF01323">
    <property type="entry name" value="DSBA"/>
    <property type="match status" value="1"/>
</dbReference>
<dbReference type="EMBL" id="CP027666">
    <property type="protein sequence ID" value="AVO33875.1"/>
    <property type="molecule type" value="Genomic_DNA"/>
</dbReference>